<comment type="caution">
    <text evidence="1">The sequence shown here is derived from an EMBL/GenBank/DDBJ whole genome shotgun (WGS) entry which is preliminary data.</text>
</comment>
<organism evidence="1 2">
    <name type="scientific">Fistulifera solaris</name>
    <name type="common">Oleaginous diatom</name>
    <dbReference type="NCBI Taxonomy" id="1519565"/>
    <lineage>
        <taxon>Eukaryota</taxon>
        <taxon>Sar</taxon>
        <taxon>Stramenopiles</taxon>
        <taxon>Ochrophyta</taxon>
        <taxon>Bacillariophyta</taxon>
        <taxon>Bacillariophyceae</taxon>
        <taxon>Bacillariophycidae</taxon>
        <taxon>Naviculales</taxon>
        <taxon>Naviculaceae</taxon>
        <taxon>Fistulifera</taxon>
    </lineage>
</organism>
<dbReference type="Proteomes" id="UP000198406">
    <property type="component" value="Unassembled WGS sequence"/>
</dbReference>
<evidence type="ECO:0000313" key="2">
    <source>
        <dbReference type="Proteomes" id="UP000198406"/>
    </source>
</evidence>
<dbReference type="EMBL" id="BDSP01000141">
    <property type="protein sequence ID" value="GAX19883.1"/>
    <property type="molecule type" value="Genomic_DNA"/>
</dbReference>
<dbReference type="InParanoid" id="A0A1Z5K0P9"/>
<evidence type="ECO:0000313" key="1">
    <source>
        <dbReference type="EMBL" id="GAX19883.1"/>
    </source>
</evidence>
<reference evidence="1 2" key="1">
    <citation type="journal article" date="2015" name="Plant Cell">
        <title>Oil accumulation by the oleaginous diatom Fistulifera solaris as revealed by the genome and transcriptome.</title>
        <authorList>
            <person name="Tanaka T."/>
            <person name="Maeda Y."/>
            <person name="Veluchamy A."/>
            <person name="Tanaka M."/>
            <person name="Abida H."/>
            <person name="Marechal E."/>
            <person name="Bowler C."/>
            <person name="Muto M."/>
            <person name="Sunaga Y."/>
            <person name="Tanaka M."/>
            <person name="Yoshino T."/>
            <person name="Taniguchi T."/>
            <person name="Fukuda Y."/>
            <person name="Nemoto M."/>
            <person name="Matsumoto M."/>
            <person name="Wong P.S."/>
            <person name="Aburatani S."/>
            <person name="Fujibuchi W."/>
        </authorList>
    </citation>
    <scope>NUCLEOTIDE SEQUENCE [LARGE SCALE GENOMIC DNA]</scope>
    <source>
        <strain evidence="1 2">JPCC DA0580</strain>
    </source>
</reference>
<dbReference type="AlphaFoldDB" id="A0A1Z5K0P9"/>
<proteinExistence type="predicted"/>
<protein>
    <submittedName>
        <fullName evidence="1">Uncharacterized protein</fullName>
    </submittedName>
</protein>
<gene>
    <name evidence="1" type="ORF">FisN_1Lh650</name>
</gene>
<sequence>MWQKVKEADAFFERLPWTREGKRLWSAIRHLQPDILTGVPNHPSSRVEKLRWCERELGVQVNHIDMAGHFRTHLNMNGRKVSTDKCNVITCWSDNKQYESGPNAVLIDDRLCLREKWEAAGGIFVHHDGDMDMTLEKLRQIGLIARYDDL</sequence>
<keyword evidence="2" id="KW-1185">Reference proteome</keyword>
<accession>A0A1Z5K0P9</accession>
<dbReference type="OrthoDB" id="2274644at2759"/>
<name>A0A1Z5K0P9_FISSO</name>